<dbReference type="Proteomes" id="UP000248745">
    <property type="component" value="Unassembled WGS sequence"/>
</dbReference>
<keyword evidence="1" id="KW-1133">Transmembrane helix</keyword>
<feature type="domain" description="FecR protein" evidence="2">
    <location>
        <begin position="120"/>
        <end position="207"/>
    </location>
</feature>
<evidence type="ECO:0000256" key="1">
    <source>
        <dbReference type="SAM" id="Phobius"/>
    </source>
</evidence>
<feature type="transmembrane region" description="Helical" evidence="1">
    <location>
        <begin position="88"/>
        <end position="109"/>
    </location>
</feature>
<dbReference type="AlphaFoldDB" id="A0A2W2AVK7"/>
<dbReference type="PIRSF" id="PIRSF018266">
    <property type="entry name" value="FecR"/>
    <property type="match status" value="1"/>
</dbReference>
<dbReference type="PANTHER" id="PTHR30273">
    <property type="entry name" value="PERIPLASMIC SIGNAL SENSOR AND SIGMA FACTOR ACTIVATOR FECR-RELATED"/>
    <property type="match status" value="1"/>
</dbReference>
<protein>
    <recommendedName>
        <fullName evidence="2">FecR protein domain-containing protein</fullName>
    </recommendedName>
</protein>
<sequence>MNEQIQIIIAKQLSNEASAAELQLLQNWLAENPDHSKELDSVKTAWQAAGQVIEKLPVCDASAAWAKISSRICPDKLQDKKPTRVISLTKWAVGAAAVLLIGFFVFRLASPADVKVLASTQNQMIVLPDGTHVTLKKGSTLTYPKEFAASERHVALSGEAFFEVTHNEHQPFTIGAKKADVRVLGTKFNVCCNDQRTEVTVASGRVQVTNHDNSEEKVVLTKGEHAIVAAGPIAKDAVADDNYLYWKTGNLEFRQTPFDEVVASIAKVTDTQIRLDASLSATQKSQAINISFHEQSVEEMLTEICLITQCKWAKQNNMYIITAK</sequence>
<dbReference type="Pfam" id="PF04773">
    <property type="entry name" value="FecR"/>
    <property type="match status" value="1"/>
</dbReference>
<gene>
    <name evidence="3" type="ORF">DN068_15275</name>
</gene>
<comment type="caution">
    <text evidence="3">The sequence shown here is derived from an EMBL/GenBank/DDBJ whole genome shotgun (WGS) entry which is preliminary data.</text>
</comment>
<organism evidence="3 4">
    <name type="scientific">Taibaiella soli</name>
    <dbReference type="NCBI Taxonomy" id="1649169"/>
    <lineage>
        <taxon>Bacteria</taxon>
        <taxon>Pseudomonadati</taxon>
        <taxon>Bacteroidota</taxon>
        <taxon>Chitinophagia</taxon>
        <taxon>Chitinophagales</taxon>
        <taxon>Chitinophagaceae</taxon>
        <taxon>Taibaiella</taxon>
    </lineage>
</organism>
<dbReference type="GO" id="GO:0016989">
    <property type="term" value="F:sigma factor antagonist activity"/>
    <property type="evidence" value="ECO:0007669"/>
    <property type="project" value="TreeGrafter"/>
</dbReference>
<keyword evidence="1" id="KW-0812">Transmembrane</keyword>
<evidence type="ECO:0000313" key="4">
    <source>
        <dbReference type="Proteomes" id="UP000248745"/>
    </source>
</evidence>
<dbReference type="Gene3D" id="2.60.120.1440">
    <property type="match status" value="1"/>
</dbReference>
<dbReference type="OrthoDB" id="1452822at2"/>
<evidence type="ECO:0000313" key="3">
    <source>
        <dbReference type="EMBL" id="PZF71994.1"/>
    </source>
</evidence>
<keyword evidence="1" id="KW-0472">Membrane</keyword>
<evidence type="ECO:0000259" key="2">
    <source>
        <dbReference type="Pfam" id="PF04773"/>
    </source>
</evidence>
<reference evidence="3 4" key="1">
    <citation type="submission" date="2018-06" db="EMBL/GenBank/DDBJ databases">
        <title>Mucibacter soli gen. nov., sp. nov., a new member of the family Chitinophagaceae producing mucin.</title>
        <authorList>
            <person name="Kim M.-K."/>
            <person name="Park S."/>
            <person name="Kim T.-S."/>
            <person name="Joung Y."/>
            <person name="Han J.-H."/>
            <person name="Kim S.B."/>
        </authorList>
    </citation>
    <scope>NUCLEOTIDE SEQUENCE [LARGE SCALE GENOMIC DNA]</scope>
    <source>
        <strain evidence="3 4">R1-15</strain>
    </source>
</reference>
<keyword evidence="4" id="KW-1185">Reference proteome</keyword>
<dbReference type="InterPro" id="IPR012373">
    <property type="entry name" value="Ferrdict_sens_TM"/>
</dbReference>
<proteinExistence type="predicted"/>
<dbReference type="RefSeq" id="WP_110999807.1">
    <property type="nucleotide sequence ID" value="NZ_QKTW01000020.1"/>
</dbReference>
<dbReference type="Gene3D" id="3.55.50.30">
    <property type="match status" value="1"/>
</dbReference>
<name>A0A2W2AVK7_9BACT</name>
<dbReference type="PANTHER" id="PTHR30273:SF2">
    <property type="entry name" value="PROTEIN FECR"/>
    <property type="match status" value="1"/>
</dbReference>
<dbReference type="InterPro" id="IPR006860">
    <property type="entry name" value="FecR"/>
</dbReference>
<accession>A0A2W2AVK7</accession>
<dbReference type="EMBL" id="QKTW01000020">
    <property type="protein sequence ID" value="PZF71994.1"/>
    <property type="molecule type" value="Genomic_DNA"/>
</dbReference>